<evidence type="ECO:0000313" key="3">
    <source>
        <dbReference type="EMBL" id="GAA5177034.1"/>
    </source>
</evidence>
<keyword evidence="4" id="KW-1185">Reference proteome</keyword>
<feature type="transmembrane region" description="Helical" evidence="1">
    <location>
        <begin position="32"/>
        <end position="52"/>
    </location>
</feature>
<keyword evidence="1" id="KW-0812">Transmembrane</keyword>
<dbReference type="RefSeq" id="WP_345625006.1">
    <property type="nucleotide sequence ID" value="NZ_BAABJQ010000001.1"/>
</dbReference>
<gene>
    <name evidence="3" type="ORF">GCM10023322_00670</name>
</gene>
<feature type="domain" description="DUF6458" evidence="2">
    <location>
        <begin position="1"/>
        <end position="78"/>
    </location>
</feature>
<reference evidence="4" key="1">
    <citation type="journal article" date="2019" name="Int. J. Syst. Evol. Microbiol.">
        <title>The Global Catalogue of Microorganisms (GCM) 10K type strain sequencing project: providing services to taxonomists for standard genome sequencing and annotation.</title>
        <authorList>
            <consortium name="The Broad Institute Genomics Platform"/>
            <consortium name="The Broad Institute Genome Sequencing Center for Infectious Disease"/>
            <person name="Wu L."/>
            <person name="Ma J."/>
        </authorList>
    </citation>
    <scope>NUCLEOTIDE SEQUENCE [LARGE SCALE GENOMIC DNA]</scope>
    <source>
        <strain evidence="4">JCM 18304</strain>
    </source>
</reference>
<protein>
    <recommendedName>
        <fullName evidence="2">DUF6458 domain-containing protein</fullName>
    </recommendedName>
</protein>
<proteinExistence type="predicted"/>
<dbReference type="Pfam" id="PF20059">
    <property type="entry name" value="DUF6458"/>
    <property type="match status" value="1"/>
</dbReference>
<accession>A0ABP9RGY5</accession>
<keyword evidence="1" id="KW-1133">Transmembrane helix</keyword>
<dbReference type="EMBL" id="BAABJQ010000001">
    <property type="protein sequence ID" value="GAA5177034.1"/>
    <property type="molecule type" value="Genomic_DNA"/>
</dbReference>
<sequence>MGIGGSIFLLAVGAILAFAVKASLGFVSIQVVGWVLMGAGLVCLILTLWYWNSRRRTVVTSREVPLPEQRQRVVEERRRTEVQDPDIFR</sequence>
<organism evidence="3 4">
    <name type="scientific">Rugosimonospora acidiphila</name>
    <dbReference type="NCBI Taxonomy" id="556531"/>
    <lineage>
        <taxon>Bacteria</taxon>
        <taxon>Bacillati</taxon>
        <taxon>Actinomycetota</taxon>
        <taxon>Actinomycetes</taxon>
        <taxon>Micromonosporales</taxon>
        <taxon>Micromonosporaceae</taxon>
        <taxon>Rugosimonospora</taxon>
    </lineage>
</organism>
<keyword evidence="1" id="KW-0472">Membrane</keyword>
<evidence type="ECO:0000259" key="2">
    <source>
        <dbReference type="Pfam" id="PF20059"/>
    </source>
</evidence>
<comment type="caution">
    <text evidence="3">The sequence shown here is derived from an EMBL/GenBank/DDBJ whole genome shotgun (WGS) entry which is preliminary data.</text>
</comment>
<evidence type="ECO:0000313" key="4">
    <source>
        <dbReference type="Proteomes" id="UP001501570"/>
    </source>
</evidence>
<name>A0ABP9RGY5_9ACTN</name>
<dbReference type="Proteomes" id="UP001501570">
    <property type="component" value="Unassembled WGS sequence"/>
</dbReference>
<evidence type="ECO:0000256" key="1">
    <source>
        <dbReference type="SAM" id="Phobius"/>
    </source>
</evidence>
<dbReference type="InterPro" id="IPR045597">
    <property type="entry name" value="DUF6458"/>
</dbReference>